<dbReference type="SUPFAM" id="SSF51445">
    <property type="entry name" value="(Trans)glycosidases"/>
    <property type="match status" value="1"/>
</dbReference>
<dbReference type="GO" id="GO:0005975">
    <property type="term" value="P:carbohydrate metabolic process"/>
    <property type="evidence" value="ECO:0007669"/>
    <property type="project" value="InterPro"/>
</dbReference>
<keyword evidence="8" id="KW-1185">Reference proteome</keyword>
<dbReference type="Gene3D" id="2.60.40.10">
    <property type="entry name" value="Immunoglobulins"/>
    <property type="match status" value="1"/>
</dbReference>
<evidence type="ECO:0000313" key="7">
    <source>
        <dbReference type="EMBL" id="GGB85820.1"/>
    </source>
</evidence>
<dbReference type="PRINTS" id="PR00133">
    <property type="entry name" value="GLHYDRLASE3"/>
</dbReference>
<dbReference type="InterPro" id="IPR017853">
    <property type="entry name" value="GH"/>
</dbReference>
<dbReference type="Pfam" id="PF00933">
    <property type="entry name" value="Glyco_hydro_3"/>
    <property type="match status" value="1"/>
</dbReference>
<dbReference type="SUPFAM" id="SSF52279">
    <property type="entry name" value="Beta-D-glucan exohydrolase, C-terminal domain"/>
    <property type="match status" value="1"/>
</dbReference>
<dbReference type="InterPro" id="IPR026891">
    <property type="entry name" value="Fn3-like"/>
</dbReference>
<organism evidence="7 8">
    <name type="scientific">Novosphingobium endophyticum</name>
    <dbReference type="NCBI Taxonomy" id="1955250"/>
    <lineage>
        <taxon>Bacteria</taxon>
        <taxon>Pseudomonadati</taxon>
        <taxon>Pseudomonadota</taxon>
        <taxon>Alphaproteobacteria</taxon>
        <taxon>Sphingomonadales</taxon>
        <taxon>Sphingomonadaceae</taxon>
        <taxon>Novosphingobium</taxon>
    </lineage>
</organism>
<evidence type="ECO:0000256" key="3">
    <source>
        <dbReference type="ARBA" id="ARBA00031448"/>
    </source>
</evidence>
<dbReference type="InterPro" id="IPR036881">
    <property type="entry name" value="Glyco_hydro_3_C_sf"/>
</dbReference>
<dbReference type="EMBL" id="BMHK01000001">
    <property type="protein sequence ID" value="GGB85820.1"/>
    <property type="molecule type" value="Genomic_DNA"/>
</dbReference>
<evidence type="ECO:0000256" key="2">
    <source>
        <dbReference type="ARBA" id="ARBA00022801"/>
    </source>
</evidence>
<dbReference type="Proteomes" id="UP000608154">
    <property type="component" value="Unassembled WGS sequence"/>
</dbReference>
<feature type="domain" description="Fibronectin type III-like" evidence="6">
    <location>
        <begin position="673"/>
        <end position="743"/>
    </location>
</feature>
<dbReference type="InterPro" id="IPR002772">
    <property type="entry name" value="Glyco_hydro_3_C"/>
</dbReference>
<dbReference type="SMART" id="SM01217">
    <property type="entry name" value="Fn3_like"/>
    <property type="match status" value="1"/>
</dbReference>
<evidence type="ECO:0000313" key="8">
    <source>
        <dbReference type="Proteomes" id="UP000608154"/>
    </source>
</evidence>
<keyword evidence="2" id="KW-0378">Hydrolase</keyword>
<dbReference type="AlphaFoldDB" id="A0A916X3R2"/>
<dbReference type="NCBIfam" id="NF011678">
    <property type="entry name" value="PRK15098.1"/>
    <property type="match status" value="1"/>
</dbReference>
<dbReference type="Gene3D" id="3.40.50.1700">
    <property type="entry name" value="Glycoside hydrolase family 3 C-terminal domain"/>
    <property type="match status" value="1"/>
</dbReference>
<protein>
    <recommendedName>
        <fullName evidence="5">Beta-D-glucoside glucohydrolase</fullName>
    </recommendedName>
    <alternativeName>
        <fullName evidence="3">Cellobiase</fullName>
    </alternativeName>
    <alternativeName>
        <fullName evidence="4">Gentiobiase</fullName>
    </alternativeName>
</protein>
<dbReference type="Gene3D" id="3.20.20.300">
    <property type="entry name" value="Glycoside hydrolase, family 3, N-terminal domain"/>
    <property type="match status" value="1"/>
</dbReference>
<evidence type="ECO:0000256" key="4">
    <source>
        <dbReference type="ARBA" id="ARBA00032194"/>
    </source>
</evidence>
<reference evidence="7" key="1">
    <citation type="journal article" date="2014" name="Int. J. Syst. Evol. Microbiol.">
        <title>Complete genome sequence of Corynebacterium casei LMG S-19264T (=DSM 44701T), isolated from a smear-ripened cheese.</title>
        <authorList>
            <consortium name="US DOE Joint Genome Institute (JGI-PGF)"/>
            <person name="Walter F."/>
            <person name="Albersmeier A."/>
            <person name="Kalinowski J."/>
            <person name="Ruckert C."/>
        </authorList>
    </citation>
    <scope>NUCLEOTIDE SEQUENCE</scope>
    <source>
        <strain evidence="7">CGMCC 1.15095</strain>
    </source>
</reference>
<dbReference type="GO" id="GO:0008422">
    <property type="term" value="F:beta-glucosidase activity"/>
    <property type="evidence" value="ECO:0007669"/>
    <property type="project" value="UniProtKB-ARBA"/>
</dbReference>
<evidence type="ECO:0000259" key="6">
    <source>
        <dbReference type="SMART" id="SM01217"/>
    </source>
</evidence>
<name>A0A916X3R2_9SPHN</name>
<dbReference type="PANTHER" id="PTHR42715">
    <property type="entry name" value="BETA-GLUCOSIDASE"/>
    <property type="match status" value="1"/>
</dbReference>
<dbReference type="InterPro" id="IPR013783">
    <property type="entry name" value="Ig-like_fold"/>
</dbReference>
<dbReference type="Pfam" id="PF01915">
    <property type="entry name" value="Glyco_hydro_3_C"/>
    <property type="match status" value="1"/>
</dbReference>
<dbReference type="InterPro" id="IPR036962">
    <property type="entry name" value="Glyco_hydro_3_N_sf"/>
</dbReference>
<reference evidence="7" key="2">
    <citation type="submission" date="2020-09" db="EMBL/GenBank/DDBJ databases">
        <authorList>
            <person name="Sun Q."/>
            <person name="Zhou Y."/>
        </authorList>
    </citation>
    <scope>NUCLEOTIDE SEQUENCE</scope>
    <source>
        <strain evidence="7">CGMCC 1.15095</strain>
    </source>
</reference>
<evidence type="ECO:0000256" key="1">
    <source>
        <dbReference type="ARBA" id="ARBA00005336"/>
    </source>
</evidence>
<comment type="similarity">
    <text evidence="1">Belongs to the glycosyl hydrolase 3 family.</text>
</comment>
<comment type="caution">
    <text evidence="7">The sequence shown here is derived from an EMBL/GenBank/DDBJ whole genome shotgun (WGS) entry which is preliminary data.</text>
</comment>
<accession>A0A916X3R2</accession>
<dbReference type="InterPro" id="IPR001764">
    <property type="entry name" value="Glyco_hydro_3_N"/>
</dbReference>
<evidence type="ECO:0000256" key="5">
    <source>
        <dbReference type="ARBA" id="ARBA00032594"/>
    </source>
</evidence>
<gene>
    <name evidence="7" type="ORF">GCM10011494_00110</name>
</gene>
<sequence>MAVVAILTPSLAASARSQPSRPAASEEEFRARANALIKEMTPEEKAAQLAILFALPPMQSLVDKRAANGGGAFLFVTDPKETNRLQHLALEKSRLKIPLLFGFDVIHGLRTIFPVPIGMAASWDPAMVERSQSVAASEARAVGVHWTFGPMVDIARDARWGRLVEGAGEDPYLGSAMAAAQVRGFQGSFIGSPGHIVAGAKHFAAYGAAAGGRDYDEVAVSEADLRNVHLPPFKAAVDAGAGNIMSAYMPLNGIPATANHWLLTDILRKEWGFQGWVVSDNEGVNNLKTHGVSQSAEESAAKAISAGLDMEMALFNPAMNSLPKAIADGKISEEQVDGAVRRVLETKMRLGLFDDPYVDEARAELVLSDPRHLDAARIAAERSAVLLKNEGGLLPLDVSKLRSVAVIGSLANSSRDTLGPWVFPQNKPVAQSILTGLKARLGAKVTVSYAPGVAIPPRVNPSPFKEIEGAFDEMLGSRPAPADDERGIAEAVRTAEAADVAIVVVGEASDQIGETASRSSLDLPGRQQELLDAVVATGKPTIVLLMNGRPLDLKDTRAGAILDIWYPGSAGAAATANLLFGDAVPGGKLPFLWPRSASQLPMFYAHTTSHDPKNAYKRYWNESNAPVYPFGHGISYTTFSYSNLAVDRQHIRAGDTVTVSVDVRNTGSRSGDEVAQLYLHQQSGTAARPVRELKGFQRLTLKAGETRKISFKIGPAELRYWNAAVRGWVIDDAIFDVAVGTDSTAPLQSSFEVSAGSGGKP</sequence>
<dbReference type="PANTHER" id="PTHR42715:SF10">
    <property type="entry name" value="BETA-GLUCOSIDASE"/>
    <property type="match status" value="1"/>
</dbReference>
<proteinExistence type="inferred from homology"/>
<dbReference type="InterPro" id="IPR050288">
    <property type="entry name" value="Cellulose_deg_GH3"/>
</dbReference>
<dbReference type="Pfam" id="PF14310">
    <property type="entry name" value="Fn3-like"/>
    <property type="match status" value="1"/>
</dbReference>
<dbReference type="FunFam" id="2.60.40.10:FF:000495">
    <property type="entry name" value="Periplasmic beta-glucosidase"/>
    <property type="match status" value="1"/>
</dbReference>
<dbReference type="FunFam" id="3.20.20.300:FF:000005">
    <property type="entry name" value="Periplasmic beta-glucosidase"/>
    <property type="match status" value="1"/>
</dbReference>
<dbReference type="RefSeq" id="WP_188767013.1">
    <property type="nucleotide sequence ID" value="NZ_BMHK01000001.1"/>
</dbReference>